<dbReference type="InterPro" id="IPR041202">
    <property type="entry name" value="BaeRF_family10"/>
</dbReference>
<proteinExistence type="predicted"/>
<dbReference type="GO" id="GO:0003747">
    <property type="term" value="F:translation release factor activity"/>
    <property type="evidence" value="ECO:0007669"/>
    <property type="project" value="InterPro"/>
</dbReference>
<name>E8MZR4_ANATU</name>
<evidence type="ECO:0000313" key="2">
    <source>
        <dbReference type="EMBL" id="BAJ64612.1"/>
    </source>
</evidence>
<sequence>MFTEHDLRELVEFVAPAPVLSLYLNTDPSEGNADFHRLRARSMLKDINLPQDVEAIHRYLDFEYPFTGGGVAIFSCAQEGFFRGIPLAVPVRNAIHVGDRPSVKILAGLLDSYGGYGVVLVDKQGARLFYFHMGTLVEQEGIMGEAIKQVKRGGASSFPGRRGGVAGRTRAVEEQIERNMKDTVEYATRFFEHHKVRRILIAGTDENVQQFRSHLPKSWLSLVVGTFPMSMTASHAEVLQRAMQVGNEAEKHREERLIEDLITFAAKGASAVVGLEDTLQAVNQGRVQTLVISEGFRKVGYRERETDFLTTQPSEEGINEGRYIKVYDVVELAVNHTLRSGGDVDVVMQAEKMEKAGNIGAFLRF</sequence>
<dbReference type="Gene3D" id="3.30.1330.30">
    <property type="match status" value="1"/>
</dbReference>
<dbReference type="InterPro" id="IPR029064">
    <property type="entry name" value="Ribosomal_eL30-like_sf"/>
</dbReference>
<dbReference type="EMBL" id="AP012029">
    <property type="protein sequence ID" value="BAJ64612.1"/>
    <property type="molecule type" value="Genomic_DNA"/>
</dbReference>
<dbReference type="Gene3D" id="3.30.420.60">
    <property type="entry name" value="eRF1 domain 2"/>
    <property type="match status" value="1"/>
</dbReference>
<dbReference type="Pfam" id="PF03465">
    <property type="entry name" value="eRF1_3"/>
    <property type="match status" value="1"/>
</dbReference>
<dbReference type="InterPro" id="IPR004403">
    <property type="entry name" value="Peptide_chain-rel_eRF1/aRF1"/>
</dbReference>
<protein>
    <recommendedName>
        <fullName evidence="1">eRF1 domain-containing protein</fullName>
    </recommendedName>
</protein>
<dbReference type="InterPro" id="IPR005142">
    <property type="entry name" value="eRF1_3"/>
</dbReference>
<dbReference type="HOGENOM" id="CLU_061559_0_0_0"/>
<dbReference type="Pfam" id="PF18854">
    <property type="entry name" value="baeRF_family10"/>
    <property type="match status" value="1"/>
</dbReference>
<feature type="domain" description="eRF1" evidence="1">
    <location>
        <begin position="253"/>
        <end position="365"/>
    </location>
</feature>
<dbReference type="PANTHER" id="PTHR10113">
    <property type="entry name" value="PEPTIDE CHAIN RELEASE FACTOR SUBUNIT 1"/>
    <property type="match status" value="1"/>
</dbReference>
<dbReference type="RefSeq" id="WP_013560967.1">
    <property type="nucleotide sequence ID" value="NC_014960.1"/>
</dbReference>
<organism evidence="2 3">
    <name type="scientific">Anaerolinea thermophila (strain DSM 14523 / JCM 11388 / NBRC 100420 / UNI-1)</name>
    <dbReference type="NCBI Taxonomy" id="926569"/>
    <lineage>
        <taxon>Bacteria</taxon>
        <taxon>Bacillati</taxon>
        <taxon>Chloroflexota</taxon>
        <taxon>Anaerolineae</taxon>
        <taxon>Anaerolineales</taxon>
        <taxon>Anaerolineaceae</taxon>
        <taxon>Anaerolinea</taxon>
    </lineage>
</organism>
<dbReference type="SUPFAM" id="SSF55315">
    <property type="entry name" value="L30e-like"/>
    <property type="match status" value="1"/>
</dbReference>
<gene>
    <name evidence="2" type="ordered locus">ANT_25860</name>
</gene>
<evidence type="ECO:0000259" key="1">
    <source>
        <dbReference type="Pfam" id="PF03465"/>
    </source>
</evidence>
<evidence type="ECO:0000313" key="3">
    <source>
        <dbReference type="Proteomes" id="UP000008922"/>
    </source>
</evidence>
<dbReference type="STRING" id="926569.ANT_25860"/>
<dbReference type="eggNOG" id="COG1503">
    <property type="taxonomic scope" value="Bacteria"/>
</dbReference>
<dbReference type="KEGG" id="atm:ANT_25860"/>
<keyword evidence="3" id="KW-1185">Reference proteome</keyword>
<dbReference type="AlphaFoldDB" id="E8MZR4"/>
<dbReference type="Proteomes" id="UP000008922">
    <property type="component" value="Chromosome"/>
</dbReference>
<accession>E8MZR4</accession>
<dbReference type="InParanoid" id="E8MZR4"/>
<dbReference type="InterPro" id="IPR042226">
    <property type="entry name" value="eFR1_2_sf"/>
</dbReference>
<reference evidence="2 3" key="1">
    <citation type="submission" date="2010-12" db="EMBL/GenBank/DDBJ databases">
        <title>Whole genome sequence of Anaerolinea thermophila UNI-1.</title>
        <authorList>
            <person name="Narita-Yamada S."/>
            <person name="Kishi E."/>
            <person name="Watanabe Y."/>
            <person name="Takasaki K."/>
            <person name="Ankai A."/>
            <person name="Oguchi A."/>
            <person name="Fukui S."/>
            <person name="Takahashi M."/>
            <person name="Yashiro I."/>
            <person name="Hosoyama A."/>
            <person name="Sekiguchi Y."/>
            <person name="Hanada S."/>
            <person name="Fujita N."/>
        </authorList>
    </citation>
    <scope>NUCLEOTIDE SEQUENCE [LARGE SCALE GENOMIC DNA]</scope>
    <source>
        <strain evidence="3">DSM 14523 / JCM 11388 / NBRC 100420 / UNI-1</strain>
    </source>
</reference>